<dbReference type="EMBL" id="CABPRJ010002414">
    <property type="protein sequence ID" value="VVC45826.1"/>
    <property type="molecule type" value="Genomic_DNA"/>
</dbReference>
<protein>
    <recommendedName>
        <fullName evidence="3">PiggyBac transposable element-derived protein</fullName>
    </recommendedName>
</protein>
<accession>A0A5E4NQZ4</accession>
<keyword evidence="2" id="KW-1185">Reference proteome</keyword>
<organism evidence="1 2">
    <name type="scientific">Cinara cedri</name>
    <dbReference type="NCBI Taxonomy" id="506608"/>
    <lineage>
        <taxon>Eukaryota</taxon>
        <taxon>Metazoa</taxon>
        <taxon>Ecdysozoa</taxon>
        <taxon>Arthropoda</taxon>
        <taxon>Hexapoda</taxon>
        <taxon>Insecta</taxon>
        <taxon>Pterygota</taxon>
        <taxon>Neoptera</taxon>
        <taxon>Paraneoptera</taxon>
        <taxon>Hemiptera</taxon>
        <taxon>Sternorrhyncha</taxon>
        <taxon>Aphidomorpha</taxon>
        <taxon>Aphidoidea</taxon>
        <taxon>Aphididae</taxon>
        <taxon>Lachninae</taxon>
        <taxon>Cinara</taxon>
    </lineage>
</organism>
<reference evidence="1 2" key="1">
    <citation type="submission" date="2019-08" db="EMBL/GenBank/DDBJ databases">
        <authorList>
            <person name="Alioto T."/>
            <person name="Alioto T."/>
            <person name="Gomez Garrido J."/>
        </authorList>
    </citation>
    <scope>NUCLEOTIDE SEQUENCE [LARGE SCALE GENOMIC DNA]</scope>
</reference>
<gene>
    <name evidence="1" type="ORF">CINCED_3A015829</name>
</gene>
<dbReference type="Proteomes" id="UP000325440">
    <property type="component" value="Unassembled WGS sequence"/>
</dbReference>
<sequence>MCRRHLSDGEIVQLMEIDEPLSDTEDDLEYGDEQEKIDDDELDPFLNSINLLDINVDMGDVECEPDGPSISLPNFISVQPHTKNEIYKTLIIKFKKKIQI</sequence>
<proteinExistence type="predicted"/>
<evidence type="ECO:0008006" key="3">
    <source>
        <dbReference type="Google" id="ProtNLM"/>
    </source>
</evidence>
<name>A0A5E4NQZ4_9HEMI</name>
<evidence type="ECO:0000313" key="1">
    <source>
        <dbReference type="EMBL" id="VVC45826.1"/>
    </source>
</evidence>
<evidence type="ECO:0000313" key="2">
    <source>
        <dbReference type="Proteomes" id="UP000325440"/>
    </source>
</evidence>
<dbReference type="AlphaFoldDB" id="A0A5E4NQZ4"/>